<dbReference type="InterPro" id="IPR029062">
    <property type="entry name" value="Class_I_gatase-like"/>
</dbReference>
<evidence type="ECO:0000256" key="2">
    <source>
        <dbReference type="ARBA" id="ARBA00023125"/>
    </source>
</evidence>
<dbReference type="PANTHER" id="PTHR46796">
    <property type="entry name" value="HTH-TYPE TRANSCRIPTIONAL ACTIVATOR RHAS-RELATED"/>
    <property type="match status" value="1"/>
</dbReference>
<keyword evidence="1" id="KW-0805">Transcription regulation</keyword>
<dbReference type="SUPFAM" id="SSF52317">
    <property type="entry name" value="Class I glutamine amidotransferase-like"/>
    <property type="match status" value="1"/>
</dbReference>
<feature type="domain" description="HTH araC/xylS-type" evidence="4">
    <location>
        <begin position="231"/>
        <end position="329"/>
    </location>
</feature>
<sequence length="332" mass="36143">MGRAEKDIEAAVSELVAVNRFVFLLMPGFSALELGSGIDSLAAANETLGKTFFQWKTVSETGDSIVSSSGLEVAVDSPLPDIQGGDCIVVCCAFNSQNYRKSGKAVAWLRRAARQGVRLCAVGGGALLLARIGIATEGRISAHWRMKPVFEEGYLDLEPSCTIFEETANIVSCGGGAATLDLFSALIRQKAGLETSEQVADHLLCGSLRDGDCRQSNSSPLRLKHRNEKLFKATTYMQDCIEEPVSPSVIASQVGISTRQLERLFSRYLGVSPKTYMMTLRLEKARALLQQTQMRVIDVATACGFSTQSLFSKRYKRHFGISPCNEKAMLAH</sequence>
<gene>
    <name evidence="5" type="ORF">SAMN05444003_3106</name>
</gene>
<dbReference type="STRING" id="1508389.SAMN05444003_3106"/>
<keyword evidence="6" id="KW-1185">Reference proteome</keyword>
<dbReference type="CDD" id="cd03136">
    <property type="entry name" value="GATase1_AraC_ArgR_like"/>
    <property type="match status" value="1"/>
</dbReference>
<evidence type="ECO:0000313" key="6">
    <source>
        <dbReference type="Proteomes" id="UP000184074"/>
    </source>
</evidence>
<dbReference type="RefSeq" id="WP_072902657.1">
    <property type="nucleotide sequence ID" value="NZ_FQXB01000007.1"/>
</dbReference>
<dbReference type="OrthoDB" id="4601794at2"/>
<keyword evidence="2" id="KW-0238">DNA-binding</keyword>
<dbReference type="InterPro" id="IPR009057">
    <property type="entry name" value="Homeodomain-like_sf"/>
</dbReference>
<dbReference type="SUPFAM" id="SSF46689">
    <property type="entry name" value="Homeodomain-like"/>
    <property type="match status" value="2"/>
</dbReference>
<organism evidence="5 6">
    <name type="scientific">Cognatiyoonia sediminum</name>
    <dbReference type="NCBI Taxonomy" id="1508389"/>
    <lineage>
        <taxon>Bacteria</taxon>
        <taxon>Pseudomonadati</taxon>
        <taxon>Pseudomonadota</taxon>
        <taxon>Alphaproteobacteria</taxon>
        <taxon>Rhodobacterales</taxon>
        <taxon>Paracoccaceae</taxon>
        <taxon>Cognatiyoonia</taxon>
    </lineage>
</organism>
<dbReference type="PROSITE" id="PS00041">
    <property type="entry name" value="HTH_ARAC_FAMILY_1"/>
    <property type="match status" value="1"/>
</dbReference>
<dbReference type="InterPro" id="IPR050204">
    <property type="entry name" value="AraC_XylS_family_regulators"/>
</dbReference>
<dbReference type="SMART" id="SM00342">
    <property type="entry name" value="HTH_ARAC"/>
    <property type="match status" value="1"/>
</dbReference>
<dbReference type="InterPro" id="IPR018060">
    <property type="entry name" value="HTH_AraC"/>
</dbReference>
<dbReference type="InterPro" id="IPR002818">
    <property type="entry name" value="DJ-1/PfpI"/>
</dbReference>
<evidence type="ECO:0000256" key="3">
    <source>
        <dbReference type="ARBA" id="ARBA00023163"/>
    </source>
</evidence>
<proteinExistence type="predicted"/>
<keyword evidence="3" id="KW-0804">Transcription</keyword>
<evidence type="ECO:0000313" key="5">
    <source>
        <dbReference type="EMBL" id="SHH41919.1"/>
    </source>
</evidence>
<dbReference type="Pfam" id="PF12833">
    <property type="entry name" value="HTH_18"/>
    <property type="match status" value="1"/>
</dbReference>
<name>A0A1M5STQ0_9RHOB</name>
<dbReference type="GO" id="GO:0003700">
    <property type="term" value="F:DNA-binding transcription factor activity"/>
    <property type="evidence" value="ECO:0007669"/>
    <property type="project" value="InterPro"/>
</dbReference>
<dbReference type="AlphaFoldDB" id="A0A1M5STQ0"/>
<dbReference type="Pfam" id="PF01965">
    <property type="entry name" value="DJ-1_PfpI"/>
    <property type="match status" value="1"/>
</dbReference>
<dbReference type="GO" id="GO:0043565">
    <property type="term" value="F:sequence-specific DNA binding"/>
    <property type="evidence" value="ECO:0007669"/>
    <property type="project" value="InterPro"/>
</dbReference>
<accession>A0A1M5STQ0</accession>
<dbReference type="Gene3D" id="3.40.50.880">
    <property type="match status" value="1"/>
</dbReference>
<dbReference type="InterPro" id="IPR018062">
    <property type="entry name" value="HTH_AraC-typ_CS"/>
</dbReference>
<protein>
    <submittedName>
        <fullName evidence="5">Transcriptional regulator, AraC family with amidase-like domain</fullName>
    </submittedName>
</protein>
<evidence type="ECO:0000259" key="4">
    <source>
        <dbReference type="PROSITE" id="PS01124"/>
    </source>
</evidence>
<reference evidence="5 6" key="1">
    <citation type="submission" date="2016-11" db="EMBL/GenBank/DDBJ databases">
        <authorList>
            <person name="Jaros S."/>
            <person name="Januszkiewicz K."/>
            <person name="Wedrychowicz H."/>
        </authorList>
    </citation>
    <scope>NUCLEOTIDE SEQUENCE [LARGE SCALE GENOMIC DNA]</scope>
    <source>
        <strain evidence="5 6">DSM 28715</strain>
    </source>
</reference>
<dbReference type="Proteomes" id="UP000184074">
    <property type="component" value="Unassembled WGS sequence"/>
</dbReference>
<evidence type="ECO:0000256" key="1">
    <source>
        <dbReference type="ARBA" id="ARBA00023015"/>
    </source>
</evidence>
<dbReference type="EMBL" id="FQXB01000007">
    <property type="protein sequence ID" value="SHH41919.1"/>
    <property type="molecule type" value="Genomic_DNA"/>
</dbReference>
<dbReference type="Gene3D" id="1.10.10.60">
    <property type="entry name" value="Homeodomain-like"/>
    <property type="match status" value="2"/>
</dbReference>
<dbReference type="PROSITE" id="PS01124">
    <property type="entry name" value="HTH_ARAC_FAMILY_2"/>
    <property type="match status" value="1"/>
</dbReference>